<dbReference type="OrthoDB" id="1919305at2759"/>
<accession>A0A0K9PTH3</accession>
<feature type="region of interest" description="Disordered" evidence="1">
    <location>
        <begin position="517"/>
        <end position="541"/>
    </location>
</feature>
<feature type="compositionally biased region" description="Polar residues" evidence="1">
    <location>
        <begin position="747"/>
        <end position="756"/>
    </location>
</feature>
<reference evidence="3" key="1">
    <citation type="journal article" date="2016" name="Nature">
        <title>The genome of the seagrass Zostera marina reveals angiosperm adaptation to the sea.</title>
        <authorList>
            <person name="Olsen J.L."/>
            <person name="Rouze P."/>
            <person name="Verhelst B."/>
            <person name="Lin Y.-C."/>
            <person name="Bayer T."/>
            <person name="Collen J."/>
            <person name="Dattolo E."/>
            <person name="De Paoli E."/>
            <person name="Dittami S."/>
            <person name="Maumus F."/>
            <person name="Michel G."/>
            <person name="Kersting A."/>
            <person name="Lauritano C."/>
            <person name="Lohaus R."/>
            <person name="Toepel M."/>
            <person name="Tonon T."/>
            <person name="Vanneste K."/>
            <person name="Amirebrahimi M."/>
            <person name="Brakel J."/>
            <person name="Bostroem C."/>
            <person name="Chovatia M."/>
            <person name="Grimwood J."/>
            <person name="Jenkins J.W."/>
            <person name="Jueterbock A."/>
            <person name="Mraz A."/>
            <person name="Stam W.T."/>
            <person name="Tice H."/>
            <person name="Bornberg-Bauer E."/>
            <person name="Green P.J."/>
            <person name="Pearson G.A."/>
            <person name="Procaccini G."/>
            <person name="Duarte C.M."/>
            <person name="Schmutz J."/>
            <person name="Reusch T.B.H."/>
            <person name="Van de Peer Y."/>
        </authorList>
    </citation>
    <scope>NUCLEOTIDE SEQUENCE [LARGE SCALE GENOMIC DNA]</scope>
    <source>
        <strain evidence="3">cv. Finnish</strain>
    </source>
</reference>
<dbReference type="PANTHER" id="PTHR36005:SF1">
    <property type="entry name" value="DNA LIGASE-LIKE PROTEIN"/>
    <property type="match status" value="1"/>
</dbReference>
<dbReference type="OMA" id="YTRQESC"/>
<dbReference type="PANTHER" id="PTHR36005">
    <property type="entry name" value="DNA LIGASE-LIKE PROTEIN"/>
    <property type="match status" value="1"/>
</dbReference>
<proteinExistence type="predicted"/>
<feature type="region of interest" description="Disordered" evidence="1">
    <location>
        <begin position="177"/>
        <end position="215"/>
    </location>
</feature>
<sequence length="773" mass="86052">MDHPVIVLPNTDSEPMDLAVGVGGQSTGADAEDVDFGMEVDGLVKEVDEECDGVIVTGKEGKTGRSTGGDEMLLVGDESDGGRSKGAVTVDLDLRVDGALKQTDDVGNIVLTVEQDGTGKNMSEEELDPLFGEGSSRFTGIDTVNPYLGIEVDGVFKEPNEEENGVKGLKKVGKNKKKKLEKRIEREDDDEGNTGRRKKKNKSIDGKLNESARNMRKLEKEKAVYVKQLHAESQRILRETRDVSFKPLPHVQKPITSVLEKIRLRKIEMLKKIGTSDASNSSFDTNASDESHPGTSKNVEVDKNLLCPGHIVTTTCEVPETLLDSKEKTRYDDHLDSNLGHDSFSPDVLQDSIRDSPGGDEILQSKNKVDSSLEVPVLASHDTTTKPDSDQTDYTSSDGGDSSKENIDPLKKDKNVNLYKNAALKLFVEDEAEEEDDSDHDLMRFQDNDDESESEGSESLNDMIATGFEEMPVDQKRRNELHQQWLEKIDADETDNVLQRINNCVRQREPAILQDIDEDLDENFGKDSNKDTPDAPVSENEPHVKAKLFKDMIATMFDDKDEGFASSDDEESERILSRQRLLEKAEFRASVLSPSVDDKSKEVFSLIKKLNIAHDSKKRPKTASTRCYEGLLKVENTNSSSKSSFLRRLNSNSLPSLKKKGGGNTKSFVFGRDDSNSRSAISASESFSDMKDGNKEKQMQCPAKISSKISKVKSVSPKMKSRKSESSLFEILQRSSLQFDQQRRNQSDSPTMVSERQTARYLTTLNLRNKTRK</sequence>
<feature type="region of interest" description="Disordered" evidence="1">
    <location>
        <begin position="334"/>
        <end position="409"/>
    </location>
</feature>
<dbReference type="EMBL" id="LFYR01000671">
    <property type="protein sequence ID" value="KMZ71540.1"/>
    <property type="molecule type" value="Genomic_DNA"/>
</dbReference>
<feature type="compositionally biased region" description="Low complexity" evidence="1">
    <location>
        <begin position="677"/>
        <end position="687"/>
    </location>
</feature>
<feature type="region of interest" description="Disordered" evidence="1">
    <location>
        <begin position="58"/>
        <end position="81"/>
    </location>
</feature>
<name>A0A0K9PTH3_ZOSMR</name>
<dbReference type="STRING" id="29655.A0A0K9PTH3"/>
<comment type="caution">
    <text evidence="2">The sequence shown here is derived from an EMBL/GenBank/DDBJ whole genome shotgun (WGS) entry which is preliminary data.</text>
</comment>
<evidence type="ECO:0000313" key="3">
    <source>
        <dbReference type="Proteomes" id="UP000036987"/>
    </source>
</evidence>
<evidence type="ECO:0000256" key="1">
    <source>
        <dbReference type="SAM" id="MobiDB-lite"/>
    </source>
</evidence>
<feature type="region of interest" description="Disordered" evidence="1">
    <location>
        <begin position="430"/>
        <end position="458"/>
    </location>
</feature>
<gene>
    <name evidence="2" type="ORF">ZOSMA_17G00960</name>
</gene>
<protein>
    <submittedName>
        <fullName evidence="2">Uncharacterized protein</fullName>
    </submittedName>
</protein>
<keyword evidence="3" id="KW-1185">Reference proteome</keyword>
<feature type="region of interest" description="Disordered" evidence="1">
    <location>
        <begin position="276"/>
        <end position="300"/>
    </location>
</feature>
<feature type="region of interest" description="Disordered" evidence="1">
    <location>
        <begin position="653"/>
        <end position="702"/>
    </location>
</feature>
<feature type="compositionally biased region" description="Acidic residues" evidence="1">
    <location>
        <begin position="430"/>
        <end position="439"/>
    </location>
</feature>
<feature type="compositionally biased region" description="Basic and acidic residues" evidence="1">
    <location>
        <begin position="688"/>
        <end position="698"/>
    </location>
</feature>
<dbReference type="AlphaFoldDB" id="A0A0K9PTH3"/>
<dbReference type="Proteomes" id="UP000036987">
    <property type="component" value="Unassembled WGS sequence"/>
</dbReference>
<feature type="region of interest" description="Disordered" evidence="1">
    <location>
        <begin position="1"/>
        <end position="34"/>
    </location>
</feature>
<feature type="compositionally biased region" description="Polar residues" evidence="1">
    <location>
        <begin position="276"/>
        <end position="298"/>
    </location>
</feature>
<feature type="compositionally biased region" description="Basic and acidic residues" evidence="1">
    <location>
        <begin position="523"/>
        <end position="533"/>
    </location>
</feature>
<evidence type="ECO:0000313" key="2">
    <source>
        <dbReference type="EMBL" id="KMZ71540.1"/>
    </source>
</evidence>
<organism evidence="2 3">
    <name type="scientific">Zostera marina</name>
    <name type="common">Eelgrass</name>
    <dbReference type="NCBI Taxonomy" id="29655"/>
    <lineage>
        <taxon>Eukaryota</taxon>
        <taxon>Viridiplantae</taxon>
        <taxon>Streptophyta</taxon>
        <taxon>Embryophyta</taxon>
        <taxon>Tracheophyta</taxon>
        <taxon>Spermatophyta</taxon>
        <taxon>Magnoliopsida</taxon>
        <taxon>Liliopsida</taxon>
        <taxon>Zosteraceae</taxon>
        <taxon>Zostera</taxon>
    </lineage>
</organism>
<feature type="region of interest" description="Disordered" evidence="1">
    <location>
        <begin position="737"/>
        <end position="756"/>
    </location>
</feature>